<dbReference type="RefSeq" id="WP_069431389.1">
    <property type="nucleotide sequence ID" value="NZ_MEHA01000003.1"/>
</dbReference>
<evidence type="ECO:0000313" key="1">
    <source>
        <dbReference type="EMBL" id="ODR54235.1"/>
    </source>
</evidence>
<accession>A0A1E3UMK0</accession>
<dbReference type="OrthoDB" id="160261at2"/>
<comment type="caution">
    <text evidence="1">The sequence shown here is derived from an EMBL/GenBank/DDBJ whole genome shotgun (WGS) entry which is preliminary data.</text>
</comment>
<proteinExistence type="predicted"/>
<evidence type="ECO:0000313" key="2">
    <source>
        <dbReference type="Proteomes" id="UP000094271"/>
    </source>
</evidence>
<gene>
    <name evidence="1" type="ORF">BEI59_06700</name>
</gene>
<protein>
    <submittedName>
        <fullName evidence="1">Uncharacterized protein</fullName>
    </submittedName>
</protein>
<dbReference type="EMBL" id="MEHA01000003">
    <property type="protein sequence ID" value="ODR54235.1"/>
    <property type="molecule type" value="Genomic_DNA"/>
</dbReference>
<reference evidence="1 2" key="1">
    <citation type="submission" date="2016-08" db="EMBL/GenBank/DDBJ databases">
        <authorList>
            <person name="Seilhamer J.J."/>
        </authorList>
    </citation>
    <scope>NUCLEOTIDE SEQUENCE [LARGE SCALE GENOMIC DNA]</scope>
    <source>
        <strain evidence="1 2">NML150140-1</strain>
    </source>
</reference>
<organism evidence="1 2">
    <name type="scientific">Eisenbergiella tayi</name>
    <dbReference type="NCBI Taxonomy" id="1432052"/>
    <lineage>
        <taxon>Bacteria</taxon>
        <taxon>Bacillati</taxon>
        <taxon>Bacillota</taxon>
        <taxon>Clostridia</taxon>
        <taxon>Lachnospirales</taxon>
        <taxon>Lachnospiraceae</taxon>
        <taxon>Eisenbergiella</taxon>
    </lineage>
</organism>
<dbReference type="AlphaFoldDB" id="A0A1E3UMK0"/>
<sequence length="244" mass="26814">MSQNNSNAKTAMLAKLDSIHKVEGFDPSPFAVDYTDLNTQETRKRLPVMIQMAWFRLKYPEGRIAIQVSPGKDCFVATARIYPSYKDPVDCYLAEATASRGPDASKPSVSPREWAQTAAVGIALRNAGFGLQFSAAGDDFADMAPDELPAGEMDTSRESSAMEQPVQAEIEPTYEPAVLTEEQRLEQAFQKPCPIKKYSGKTLGEVLAMDPNAIAWVANKYKDNQELSDAARLICEHAMQQASV</sequence>
<dbReference type="Proteomes" id="UP000094271">
    <property type="component" value="Unassembled WGS sequence"/>
</dbReference>
<name>A0A1E3UMK0_9FIRM</name>